<keyword evidence="10" id="KW-0408">Iron</keyword>
<dbReference type="VEuPathDB" id="VectorBase:AATE011590"/>
<dbReference type="Pfam" id="PF00067">
    <property type="entry name" value="p450"/>
    <property type="match status" value="1"/>
</dbReference>
<evidence type="ECO:0000256" key="3">
    <source>
        <dbReference type="ARBA" id="ARBA00004406"/>
    </source>
</evidence>
<evidence type="ECO:0000256" key="2">
    <source>
        <dbReference type="ARBA" id="ARBA00004174"/>
    </source>
</evidence>
<protein>
    <submittedName>
        <fullName evidence="13">Uncharacterized protein</fullName>
    </submittedName>
</protein>
<evidence type="ECO:0000256" key="12">
    <source>
        <dbReference type="ARBA" id="ARBA00023136"/>
    </source>
</evidence>
<keyword evidence="11" id="KW-0503">Monooxygenase</keyword>
<evidence type="ECO:0000256" key="6">
    <source>
        <dbReference type="ARBA" id="ARBA00022723"/>
    </source>
</evidence>
<organism evidence="13">
    <name type="scientific">Anopheles atroparvus</name>
    <name type="common">European mosquito</name>
    <dbReference type="NCBI Taxonomy" id="41427"/>
    <lineage>
        <taxon>Eukaryota</taxon>
        <taxon>Metazoa</taxon>
        <taxon>Ecdysozoa</taxon>
        <taxon>Arthropoda</taxon>
        <taxon>Hexapoda</taxon>
        <taxon>Insecta</taxon>
        <taxon>Pterygota</taxon>
        <taxon>Neoptera</taxon>
        <taxon>Endopterygota</taxon>
        <taxon>Diptera</taxon>
        <taxon>Nematocera</taxon>
        <taxon>Culicoidea</taxon>
        <taxon>Culicidae</taxon>
        <taxon>Anophelinae</taxon>
        <taxon>Anopheles</taxon>
    </lineage>
</organism>
<keyword evidence="8" id="KW-0492">Microsome</keyword>
<evidence type="ECO:0000256" key="1">
    <source>
        <dbReference type="ARBA" id="ARBA00001971"/>
    </source>
</evidence>
<dbReference type="PANTHER" id="PTHR24292">
    <property type="entry name" value="CYTOCHROME P450"/>
    <property type="match status" value="1"/>
</dbReference>
<dbReference type="AlphaFoldDB" id="A0A182J571"/>
<comment type="subcellular location">
    <subcellularLocation>
        <location evidence="3">Endoplasmic reticulum membrane</location>
        <topology evidence="3">Peripheral membrane protein</topology>
    </subcellularLocation>
    <subcellularLocation>
        <location evidence="2">Microsome membrane</location>
        <topology evidence="2">Peripheral membrane protein</topology>
    </subcellularLocation>
</comment>
<reference evidence="13" key="1">
    <citation type="submission" date="2022-08" db="UniProtKB">
        <authorList>
            <consortium name="EnsemblMetazoa"/>
        </authorList>
    </citation>
    <scope>IDENTIFICATION</scope>
    <source>
        <strain evidence="13">EBRO</strain>
    </source>
</reference>
<keyword evidence="5" id="KW-0349">Heme</keyword>
<dbReference type="EnsemblMetazoa" id="AATE011590-RA">
    <property type="protein sequence ID" value="AATE011590-PA.1"/>
    <property type="gene ID" value="AATE011590"/>
</dbReference>
<evidence type="ECO:0000256" key="8">
    <source>
        <dbReference type="ARBA" id="ARBA00022848"/>
    </source>
</evidence>
<evidence type="ECO:0000256" key="10">
    <source>
        <dbReference type="ARBA" id="ARBA00023004"/>
    </source>
</evidence>
<evidence type="ECO:0000256" key="9">
    <source>
        <dbReference type="ARBA" id="ARBA00023002"/>
    </source>
</evidence>
<comment type="similarity">
    <text evidence="4">Belongs to the cytochrome P450 family.</text>
</comment>
<evidence type="ECO:0000256" key="11">
    <source>
        <dbReference type="ARBA" id="ARBA00023033"/>
    </source>
</evidence>
<dbReference type="GO" id="GO:0004497">
    <property type="term" value="F:monooxygenase activity"/>
    <property type="evidence" value="ECO:0007669"/>
    <property type="project" value="UniProtKB-KW"/>
</dbReference>
<evidence type="ECO:0000256" key="4">
    <source>
        <dbReference type="ARBA" id="ARBA00010617"/>
    </source>
</evidence>
<dbReference type="Gene3D" id="1.10.630.10">
    <property type="entry name" value="Cytochrome P450"/>
    <property type="match status" value="1"/>
</dbReference>
<dbReference type="PANTHER" id="PTHR24292:SF102">
    <property type="entry name" value="CYTOCHROME P450 FAMILY-RELATED"/>
    <property type="match status" value="1"/>
</dbReference>
<evidence type="ECO:0000256" key="5">
    <source>
        <dbReference type="ARBA" id="ARBA00022617"/>
    </source>
</evidence>
<dbReference type="GO" id="GO:0016705">
    <property type="term" value="F:oxidoreductase activity, acting on paired donors, with incorporation or reduction of molecular oxygen"/>
    <property type="evidence" value="ECO:0007669"/>
    <property type="project" value="InterPro"/>
</dbReference>
<comment type="cofactor">
    <cofactor evidence="1">
        <name>heme</name>
        <dbReference type="ChEBI" id="CHEBI:30413"/>
    </cofactor>
</comment>
<evidence type="ECO:0000256" key="7">
    <source>
        <dbReference type="ARBA" id="ARBA00022824"/>
    </source>
</evidence>
<dbReference type="InterPro" id="IPR050476">
    <property type="entry name" value="Insect_CytP450_Detox"/>
</dbReference>
<keyword evidence="9" id="KW-0560">Oxidoreductase</keyword>
<dbReference type="InterPro" id="IPR036396">
    <property type="entry name" value="Cyt_P450_sf"/>
</dbReference>
<dbReference type="InterPro" id="IPR001128">
    <property type="entry name" value="Cyt_P450"/>
</dbReference>
<dbReference type="SUPFAM" id="SSF48264">
    <property type="entry name" value="Cytochrome P450"/>
    <property type="match status" value="1"/>
</dbReference>
<accession>A0A182J571</accession>
<dbReference type="STRING" id="41427.A0A182J571"/>
<dbReference type="GO" id="GO:0005506">
    <property type="term" value="F:iron ion binding"/>
    <property type="evidence" value="ECO:0007669"/>
    <property type="project" value="InterPro"/>
</dbReference>
<sequence>MYVTERLYRAFKARKLPIGGAVMHLTPCVIVTDAKLVKHVLSDEFAKVHPDLRGMRTFRSCWDAFVDERFEDLLRVVTEESRAVAQGLCSKEAAPQDVKAISELFVVRTLARSLFGKKWNERHQLPLSNVSEKRPPNAIWNILACNLPYIRRMQSFLHLENPSLLEELVHSLEGVSTSKVYFLQHLKKVESMADKKDRLGFYHTKVLLQELVQNVFYFASETLRKYPPVDEISFISAANNRLPGCDLVVPRHTTVTVPIYAIHRDAEHYPEPTRFNPTRPILRSADRPFPSCLYRPLGVEPLPVGASFATMLVRVGLANILERCTIRLTPESPVSLEMCPSLAIPYPRGKIALLIEEAR</sequence>
<dbReference type="GO" id="GO:0020037">
    <property type="term" value="F:heme binding"/>
    <property type="evidence" value="ECO:0007669"/>
    <property type="project" value="InterPro"/>
</dbReference>
<dbReference type="GO" id="GO:0005789">
    <property type="term" value="C:endoplasmic reticulum membrane"/>
    <property type="evidence" value="ECO:0007669"/>
    <property type="project" value="UniProtKB-SubCell"/>
</dbReference>
<keyword evidence="12" id="KW-0472">Membrane</keyword>
<name>A0A182J571_ANOAO</name>
<keyword evidence="6" id="KW-0479">Metal-binding</keyword>
<keyword evidence="7" id="KW-0256">Endoplasmic reticulum</keyword>
<evidence type="ECO:0000313" key="13">
    <source>
        <dbReference type="EnsemblMetazoa" id="AATE011590-PA.1"/>
    </source>
</evidence>
<proteinExistence type="inferred from homology"/>